<evidence type="ECO:0000313" key="5">
    <source>
        <dbReference type="Proteomes" id="UP000027182"/>
    </source>
</evidence>
<accession>A0A059Y3I0</accession>
<dbReference type="EMBL" id="CP005933">
    <property type="protein sequence ID" value="AIA33905.1"/>
    <property type="molecule type" value="Genomic_DNA"/>
</dbReference>
<organism evidence="4 5">
    <name type="scientific">Mycoplasmopsis bovis CQ-W70</name>
    <dbReference type="NCBI Taxonomy" id="1316930"/>
    <lineage>
        <taxon>Bacteria</taxon>
        <taxon>Bacillati</taxon>
        <taxon>Mycoplasmatota</taxon>
        <taxon>Mycoplasmoidales</taxon>
        <taxon>Metamycoplasmataceae</taxon>
        <taxon>Mycoplasmopsis</taxon>
    </lineage>
</organism>
<dbReference type="PATRIC" id="fig|1316930.3.peg.333"/>
<dbReference type="AlphaFoldDB" id="A0A059Y3I0"/>
<sequence>MSKKTYKQFAWWLLIIFFPFILFFISAKISNKSLKLDNQLNSTAESVSLSNDKSKQRYYTLRDDYILFNQYQANTGLCWDFSITKSLETALMLANKEMYDFSEASISALHAGHIADGGNFTIYNKLLNKHGIAFESDFRFGDLYHFPNAGAYYHKLLELYKPKYITNLADKLETVEFDKTKIRENLNAIKHHIVNHSSLVTNVEHWTTTKRKINSRDIHEIVHYGGAPNLHSVAIIGWDDDYVSISGKKGAFIVLNSDWPYFNNDGTNYLPYDSLEIVSSLYGFKYKAPKYISSRSNTSIKNKYSGFYDSKRDHKYNYAASPLNQNVFNWNDEIKIEYQFNEFYGKINSFNARIYQDGFEITNKFKIEKNHNTLIVISNDRTLNPGSYTVKLDYSFIDKNKTKNEQEVRQIYVLDGSEGLMSHSYWQYNENAPYNHFIFHSANGYNLNKKTPVILSSEKNDNYSLMLNYLNQDNKVEYRVNNESISANRSWVFDLRLNKLNTKHSNNDEYFADIDTYVNGQKTKTTKYKIYRLNTNRNYIIAKFYYDLNGSYIDNIVSEVPFDFNKSDQKFFINDANKSGSKFKRYEYVTKDGQYKELPKDISSGKYYVSSEIIKSLKQSTNDLNVVYSRGLDQYYNTPVIIKPIFENENAKIDVDVLRGKTEFSATTKVNTTDFQLRISDNANSNIVIPNRIVYSNDENIIKSTDKFIELEFDYKNQIYRKKIDIKVNKKVIYDDLKLVKSTFKYNGQGQQPQFNHELDHSLVNVSGNYNTQIGTYTVKLQINNSEYTFPGNKDELEFNWSIIDPSSYNEEYNNNINANTNDDVKQEDSVKNNSSLDPNEANNHIHDQFRINNIASSSGVIDINNRSVHNIERKDNKNELNNKTNETIKILNQAKTGLSLQAIIIISVSSAIVLVITISLVAVKISKSKKHK</sequence>
<dbReference type="GO" id="GO:0006508">
    <property type="term" value="P:proteolysis"/>
    <property type="evidence" value="ECO:0007669"/>
    <property type="project" value="InterPro"/>
</dbReference>
<feature type="domain" description="Peptidase C1A papain C-terminal" evidence="3">
    <location>
        <begin position="70"/>
        <end position="260"/>
    </location>
</feature>
<feature type="compositionally biased region" description="Polar residues" evidence="1">
    <location>
        <begin position="832"/>
        <end position="843"/>
    </location>
</feature>
<dbReference type="Gene3D" id="3.90.70.10">
    <property type="entry name" value="Cysteine proteinases"/>
    <property type="match status" value="1"/>
</dbReference>
<dbReference type="KEGG" id="mbq:K668_01605"/>
<feature type="transmembrane region" description="Helical" evidence="2">
    <location>
        <begin position="9"/>
        <end position="27"/>
    </location>
</feature>
<dbReference type="HOGENOM" id="CLU_321803_0_0_14"/>
<dbReference type="SUPFAM" id="SSF54001">
    <property type="entry name" value="Cysteine proteinases"/>
    <property type="match status" value="1"/>
</dbReference>
<name>A0A059Y3I0_MYCBV</name>
<dbReference type="RefSeq" id="WP_013954726.1">
    <property type="nucleotide sequence ID" value="NZ_CP005933.1"/>
</dbReference>
<feature type="region of interest" description="Disordered" evidence="1">
    <location>
        <begin position="820"/>
        <end position="843"/>
    </location>
</feature>
<evidence type="ECO:0000256" key="1">
    <source>
        <dbReference type="SAM" id="MobiDB-lite"/>
    </source>
</evidence>
<evidence type="ECO:0000259" key="3">
    <source>
        <dbReference type="Pfam" id="PF00112"/>
    </source>
</evidence>
<evidence type="ECO:0000256" key="2">
    <source>
        <dbReference type="SAM" id="Phobius"/>
    </source>
</evidence>
<keyword evidence="2" id="KW-0472">Membrane</keyword>
<keyword evidence="2" id="KW-1133">Transmembrane helix</keyword>
<keyword evidence="2" id="KW-0812">Transmembrane</keyword>
<dbReference type="InterPro" id="IPR038765">
    <property type="entry name" value="Papain-like_cys_pep_sf"/>
</dbReference>
<dbReference type="Proteomes" id="UP000027182">
    <property type="component" value="Chromosome"/>
</dbReference>
<dbReference type="InterPro" id="IPR000668">
    <property type="entry name" value="Peptidase_C1A_C"/>
</dbReference>
<dbReference type="GO" id="GO:0008234">
    <property type="term" value="F:cysteine-type peptidase activity"/>
    <property type="evidence" value="ECO:0007669"/>
    <property type="project" value="InterPro"/>
</dbReference>
<evidence type="ECO:0000313" key="4">
    <source>
        <dbReference type="EMBL" id="AIA33905.1"/>
    </source>
</evidence>
<protein>
    <recommendedName>
        <fullName evidence="3">Peptidase C1A papain C-terminal domain-containing protein</fullName>
    </recommendedName>
</protein>
<dbReference type="Pfam" id="PF00112">
    <property type="entry name" value="Peptidase_C1"/>
    <property type="match status" value="1"/>
</dbReference>
<gene>
    <name evidence="4" type="ORF">K668_01605</name>
</gene>
<proteinExistence type="predicted"/>
<dbReference type="CDD" id="cd02619">
    <property type="entry name" value="Peptidase_C1"/>
    <property type="match status" value="1"/>
</dbReference>
<feature type="transmembrane region" description="Helical" evidence="2">
    <location>
        <begin position="899"/>
        <end position="924"/>
    </location>
</feature>
<reference evidence="4 5" key="1">
    <citation type="submission" date="2013-04" db="EMBL/GenBank/DDBJ databases">
        <authorList>
            <person name="Lin L."/>
            <person name="Zeng Z."/>
            <person name="Xie J."/>
            <person name="Luo L."/>
            <person name="Yang Z."/>
            <person name="Liang W."/>
            <person name="Lin H."/>
            <person name="Dong C."/>
            <person name="Sun Y."/>
        </authorList>
    </citation>
    <scope>NUCLEOTIDE SEQUENCE [LARGE SCALE GENOMIC DNA]</scope>
    <source>
        <strain evidence="4 5">CQ-W70</strain>
    </source>
</reference>